<dbReference type="AlphaFoldDB" id="A0A6L8MDS1"/>
<accession>A0A6L8MDS1</accession>
<evidence type="ECO:0000256" key="1">
    <source>
        <dbReference type="SAM" id="MobiDB-lite"/>
    </source>
</evidence>
<evidence type="ECO:0000256" key="2">
    <source>
        <dbReference type="SAM" id="Phobius"/>
    </source>
</evidence>
<feature type="compositionally biased region" description="Low complexity" evidence="1">
    <location>
        <begin position="105"/>
        <end position="115"/>
    </location>
</feature>
<comment type="caution">
    <text evidence="3">The sequence shown here is derived from an EMBL/GenBank/DDBJ whole genome shotgun (WGS) entry which is preliminary data.</text>
</comment>
<name>A0A6L8MDS1_9BURK</name>
<dbReference type="EMBL" id="WWCP01000001">
    <property type="protein sequence ID" value="MYM80554.1"/>
    <property type="molecule type" value="Genomic_DNA"/>
</dbReference>
<organism evidence="3 4">
    <name type="scientific">Duganella lactea</name>
    <dbReference type="NCBI Taxonomy" id="2692173"/>
    <lineage>
        <taxon>Bacteria</taxon>
        <taxon>Pseudomonadati</taxon>
        <taxon>Pseudomonadota</taxon>
        <taxon>Betaproteobacteria</taxon>
        <taxon>Burkholderiales</taxon>
        <taxon>Oxalobacteraceae</taxon>
        <taxon>Telluria group</taxon>
        <taxon>Duganella</taxon>
    </lineage>
</organism>
<protein>
    <submittedName>
        <fullName evidence="3">Uncharacterized protein</fullName>
    </submittedName>
</protein>
<proteinExistence type="predicted"/>
<gene>
    <name evidence="3" type="ORF">GTP44_01085</name>
</gene>
<feature type="transmembrane region" description="Helical" evidence="2">
    <location>
        <begin position="7"/>
        <end position="28"/>
    </location>
</feature>
<dbReference type="Proteomes" id="UP000474565">
    <property type="component" value="Unassembled WGS sequence"/>
</dbReference>
<keyword evidence="2" id="KW-1133">Transmembrane helix</keyword>
<reference evidence="3 4" key="1">
    <citation type="submission" date="2019-12" db="EMBL/GenBank/DDBJ databases">
        <title>Novel species isolated from a subtropical stream in China.</title>
        <authorList>
            <person name="Lu H."/>
        </authorList>
    </citation>
    <scope>NUCLEOTIDE SEQUENCE [LARGE SCALE GENOMIC DNA]</scope>
    <source>
        <strain evidence="3 4">FT50W</strain>
    </source>
</reference>
<feature type="region of interest" description="Disordered" evidence="1">
    <location>
        <begin position="105"/>
        <end position="138"/>
    </location>
</feature>
<keyword evidence="2" id="KW-0812">Transmembrane</keyword>
<sequence>MTTSGKIAAFLAWTVAVGTGAFIGGIVVTNDAWQAKAVKTERKAGEKLARKNVKATAVGVRTEQAQDKTDQLFQTIKAEYETDQQNNPAIGCVLDPVSLRRWNAANAGSDGAASGEPDDEVPEAATSEGGPERGEQPH</sequence>
<dbReference type="RefSeq" id="WP_161017963.1">
    <property type="nucleotide sequence ID" value="NZ_WWCP01000001.1"/>
</dbReference>
<keyword evidence="2" id="KW-0472">Membrane</keyword>
<evidence type="ECO:0000313" key="3">
    <source>
        <dbReference type="EMBL" id="MYM80554.1"/>
    </source>
</evidence>
<evidence type="ECO:0000313" key="4">
    <source>
        <dbReference type="Proteomes" id="UP000474565"/>
    </source>
</evidence>